<feature type="transmembrane region" description="Helical" evidence="2">
    <location>
        <begin position="592"/>
        <end position="616"/>
    </location>
</feature>
<keyword evidence="2" id="KW-0812">Transmembrane</keyword>
<evidence type="ECO:0000313" key="6">
    <source>
        <dbReference type="Proteomes" id="UP000077857"/>
    </source>
</evidence>
<feature type="coiled-coil region" evidence="1">
    <location>
        <begin position="525"/>
        <end position="582"/>
    </location>
</feature>
<dbReference type="RefSeq" id="WP_064040429.1">
    <property type="nucleotide sequence ID" value="NZ_LUUJ01000076.1"/>
</dbReference>
<dbReference type="Pfam" id="PF09822">
    <property type="entry name" value="ABC_transp_aux"/>
    <property type="match status" value="1"/>
</dbReference>
<dbReference type="Pfam" id="PF23357">
    <property type="entry name" value="DUF7088"/>
    <property type="match status" value="1"/>
</dbReference>
<proteinExistence type="predicted"/>
<dbReference type="EMBL" id="LUUJ01000076">
    <property type="protein sequence ID" value="OAI16245.1"/>
    <property type="molecule type" value="Genomic_DNA"/>
</dbReference>
<accession>A0A177NEA9</accession>
<evidence type="ECO:0000256" key="2">
    <source>
        <dbReference type="SAM" id="Phobius"/>
    </source>
</evidence>
<name>A0A177NEA9_9GAMM</name>
<feature type="domain" description="DUF7088" evidence="4">
    <location>
        <begin position="40"/>
        <end position="145"/>
    </location>
</feature>
<dbReference type="InterPro" id="IPR055396">
    <property type="entry name" value="DUF7088"/>
</dbReference>
<dbReference type="InterPro" id="IPR019196">
    <property type="entry name" value="ABC_transp_unknown"/>
</dbReference>
<comment type="caution">
    <text evidence="5">The sequence shown here is derived from an EMBL/GenBank/DDBJ whole genome shotgun (WGS) entry which is preliminary data.</text>
</comment>
<evidence type="ECO:0000259" key="4">
    <source>
        <dbReference type="Pfam" id="PF23357"/>
    </source>
</evidence>
<gene>
    <name evidence="5" type="ORF">A1507_11845</name>
</gene>
<keyword evidence="1" id="KW-0175">Coiled coil</keyword>
<reference evidence="5 6" key="1">
    <citation type="submission" date="2016-03" db="EMBL/GenBank/DDBJ databases">
        <authorList>
            <person name="Ploux O."/>
        </authorList>
    </citation>
    <scope>NUCLEOTIDE SEQUENCE [LARGE SCALE GENOMIC DNA]</scope>
    <source>
        <strain evidence="5 6">R-45378</strain>
    </source>
</reference>
<evidence type="ECO:0000313" key="5">
    <source>
        <dbReference type="EMBL" id="OAI16245.1"/>
    </source>
</evidence>
<protein>
    <submittedName>
        <fullName evidence="5">Uncharacterized protein</fullName>
    </submittedName>
</protein>
<dbReference type="AlphaFoldDB" id="A0A177NEA9"/>
<feature type="domain" description="ABC-type uncharacterised transport system" evidence="3">
    <location>
        <begin position="182"/>
        <end position="484"/>
    </location>
</feature>
<dbReference type="Proteomes" id="UP000077857">
    <property type="component" value="Unassembled WGS sequence"/>
</dbReference>
<organism evidence="5 6">
    <name type="scientific">Methylomonas koyamae</name>
    <dbReference type="NCBI Taxonomy" id="702114"/>
    <lineage>
        <taxon>Bacteria</taxon>
        <taxon>Pseudomonadati</taxon>
        <taxon>Pseudomonadota</taxon>
        <taxon>Gammaproteobacteria</taxon>
        <taxon>Methylococcales</taxon>
        <taxon>Methylococcaceae</taxon>
        <taxon>Methylomonas</taxon>
    </lineage>
</organism>
<keyword evidence="2" id="KW-0472">Membrane</keyword>
<keyword evidence="2" id="KW-1133">Transmembrane helix</keyword>
<evidence type="ECO:0000256" key="1">
    <source>
        <dbReference type="SAM" id="Coils"/>
    </source>
</evidence>
<dbReference type="OrthoDB" id="9777219at2"/>
<evidence type="ECO:0000259" key="3">
    <source>
        <dbReference type="Pfam" id="PF09822"/>
    </source>
</evidence>
<sequence length="623" mass="68021">MLSTRQTLTGGALALLAVLFVALVLLSNQLLRGARLDLTEQSLYTLADGSRNILKKLDEPLQLTLYFSDKATAESNRTDVRGLRVYFERVRELLEEMNGVAGGKIQLEVVDPVAYSEAEDRAGAAGVQGLPLGPAGEKIFFGLVGSNSTDGQAAIAFFDPGKEAFLEYDIAKLVHDLTTAKKPSVALLSGLNLAPGFDPNNMQMSDGWAAYQQLAQLFEVKALDANNLKSIPADVKVLVVVHPKQLSDDAQYAIDQFVLRGGHLLAFVDPNAEMDFGGADPSNAMAGMLASKASDLPALFKAWGVEYDAKHVVLDREHALAVSSNPDAPPSRHPGILRFGKADLPQNDVVSANLDTLIVGSAGAFKLAKDSPYQLVPLLQTGSQAMTVPAERVRMSQDPAELLNGFAASGERYLLAARLQGKFKTAFPNRSGPDHLAEAKDNGEILLVADTDLLSNRYWVRVQNFFGQKLLNAFADNGDWLVNAVDNLAGSSDLISIRGRGTSYRPFTLVEELKLAADDRFRVKEQELQRELGDTERKLVELQSGKSADQKQLLSAEQQRELENFLKRKLQIRKELREVRRQLDADIDTLGAWLKFVNIALLPIAITLGSLLYLAWGSRRKAA</sequence>